<evidence type="ECO:0000313" key="3">
    <source>
        <dbReference type="Proteomes" id="UP000694523"/>
    </source>
</evidence>
<protein>
    <recommendedName>
        <fullName evidence="1">F-box domain-containing protein</fullName>
    </recommendedName>
</protein>
<evidence type="ECO:0000259" key="1">
    <source>
        <dbReference type="SMART" id="SM00256"/>
    </source>
</evidence>
<reference evidence="2" key="1">
    <citation type="submission" date="2025-08" db="UniProtKB">
        <authorList>
            <consortium name="Ensembl"/>
        </authorList>
    </citation>
    <scope>IDENTIFICATION</scope>
</reference>
<dbReference type="SUPFAM" id="SSF52047">
    <property type="entry name" value="RNI-like"/>
    <property type="match status" value="1"/>
</dbReference>
<dbReference type="InterPro" id="IPR032675">
    <property type="entry name" value="LRR_dom_sf"/>
</dbReference>
<dbReference type="InterPro" id="IPR036047">
    <property type="entry name" value="F-box-like_dom_sf"/>
</dbReference>
<keyword evidence="3" id="KW-1185">Reference proteome</keyword>
<organism evidence="2 3">
    <name type="scientific">Neogobius melanostomus</name>
    <name type="common">round goby</name>
    <dbReference type="NCBI Taxonomy" id="47308"/>
    <lineage>
        <taxon>Eukaryota</taxon>
        <taxon>Metazoa</taxon>
        <taxon>Chordata</taxon>
        <taxon>Craniata</taxon>
        <taxon>Vertebrata</taxon>
        <taxon>Euteleostomi</taxon>
        <taxon>Actinopterygii</taxon>
        <taxon>Neopterygii</taxon>
        <taxon>Teleostei</taxon>
        <taxon>Neoteleostei</taxon>
        <taxon>Acanthomorphata</taxon>
        <taxon>Gobiaria</taxon>
        <taxon>Gobiiformes</taxon>
        <taxon>Gobioidei</taxon>
        <taxon>Gobiidae</taxon>
        <taxon>Benthophilinae</taxon>
        <taxon>Neogobiini</taxon>
        <taxon>Neogobius</taxon>
    </lineage>
</organism>
<evidence type="ECO:0000313" key="2">
    <source>
        <dbReference type="Ensembl" id="ENSNMLP00000021136.1"/>
    </source>
</evidence>
<dbReference type="Proteomes" id="UP000694523">
    <property type="component" value="Unplaced"/>
</dbReference>
<dbReference type="SUPFAM" id="SSF81383">
    <property type="entry name" value="F-box domain"/>
    <property type="match status" value="1"/>
</dbReference>
<feature type="domain" description="F-box" evidence="1">
    <location>
        <begin position="15"/>
        <end position="55"/>
    </location>
</feature>
<dbReference type="Gene3D" id="3.80.10.10">
    <property type="entry name" value="Ribonuclease Inhibitor"/>
    <property type="match status" value="1"/>
</dbReference>
<dbReference type="Pfam" id="PF00646">
    <property type="entry name" value="F-box"/>
    <property type="match status" value="1"/>
</dbReference>
<dbReference type="InterPro" id="IPR001810">
    <property type="entry name" value="F-box_dom"/>
</dbReference>
<name>A0A8C6WP33_9GOBI</name>
<dbReference type="AlphaFoldDB" id="A0A8C6WP33"/>
<reference evidence="2" key="2">
    <citation type="submission" date="2025-09" db="UniProtKB">
        <authorList>
            <consortium name="Ensembl"/>
        </authorList>
    </citation>
    <scope>IDENTIFICATION</scope>
</reference>
<dbReference type="SMART" id="SM00256">
    <property type="entry name" value="FBOX"/>
    <property type="match status" value="1"/>
</dbReference>
<proteinExistence type="predicted"/>
<sequence>NLPPLPKMFTPCTQLPAELWTLVFRHLSLVGRLRVRATCKYFKELVDSIAVSRDFTLALKRSEEKYTQHFWHTLRRWKVTSAHLYFTFGWKRIVKELPGLTSLTLNYKTLHADLLGLHNFPNLERLFITEESGKRICVDELCLLPERLTHLSVCQPKKHWDYYILLPADPSDPRLPFKKLKSLVFHCGFLSDPVDVLYYFLCACPQLEHISLALNYMYDYSTFEGHIPDLRPLRTCALTSVEFVACELGTLVPKNFQVMLSALPCLRSLALFCDHDYDYLTKVPDSLCAWLEGLPALSSLLVRGVEVARFVESIPSSVTRVTLMPKRIVVAELRALAAQLPDLLHLHLEPHSALLRNIPLIPQLFPGLRSLRIPLKLKPLASLKELEVLEVQAERPPRAALVSKFQALTKNRVRVSQRPEADQLQSSCRCMTNIGCRPSNSWDKM</sequence>
<dbReference type="Ensembl" id="ENSNMLT00000023707.1">
    <property type="protein sequence ID" value="ENSNMLP00000021136.1"/>
    <property type="gene ID" value="ENSNMLG00000013753.1"/>
</dbReference>
<accession>A0A8C6WP33</accession>
<dbReference type="CDD" id="cd09917">
    <property type="entry name" value="F-box_SF"/>
    <property type="match status" value="1"/>
</dbReference>